<keyword evidence="2" id="KW-1185">Reference proteome</keyword>
<accession>A0A1G5JAE6</accession>
<dbReference type="PANTHER" id="PTHR36932:SF1">
    <property type="entry name" value="CAPSULAR POLYSACCHARIDE BIOSYNTHESIS PROTEIN"/>
    <property type="match status" value="1"/>
</dbReference>
<organism evidence="1 2">
    <name type="scientific">Flavobacterium caeni</name>
    <dbReference type="NCBI Taxonomy" id="490189"/>
    <lineage>
        <taxon>Bacteria</taxon>
        <taxon>Pseudomonadati</taxon>
        <taxon>Bacteroidota</taxon>
        <taxon>Flavobacteriia</taxon>
        <taxon>Flavobacteriales</taxon>
        <taxon>Flavobacteriaceae</taxon>
        <taxon>Flavobacterium</taxon>
    </lineage>
</organism>
<dbReference type="Proteomes" id="UP000199354">
    <property type="component" value="Unassembled WGS sequence"/>
</dbReference>
<dbReference type="OrthoDB" id="580775at2"/>
<dbReference type="PANTHER" id="PTHR36932">
    <property type="entry name" value="CAPSULAR POLYSACCHARIDE BIOSYNTHESIS PROTEIN"/>
    <property type="match status" value="1"/>
</dbReference>
<reference evidence="1 2" key="1">
    <citation type="submission" date="2016-10" db="EMBL/GenBank/DDBJ databases">
        <authorList>
            <person name="de Groot N.N."/>
        </authorList>
    </citation>
    <scope>NUCLEOTIDE SEQUENCE [LARGE SCALE GENOMIC DNA]</scope>
    <source>
        <strain evidence="1 2">CGMCC 1.7031</strain>
    </source>
</reference>
<dbReference type="SUPFAM" id="SSF56801">
    <property type="entry name" value="Acetyl-CoA synthetase-like"/>
    <property type="match status" value="1"/>
</dbReference>
<proteinExistence type="predicted"/>
<dbReference type="STRING" id="490189.SAMN02927903_02598"/>
<evidence type="ECO:0000313" key="1">
    <source>
        <dbReference type="EMBL" id="SCY85346.1"/>
    </source>
</evidence>
<protein>
    <submittedName>
        <fullName evidence="1">Phenylacetate-CoA ligase</fullName>
    </submittedName>
</protein>
<keyword evidence="1" id="KW-0436">Ligase</keyword>
<evidence type="ECO:0000313" key="2">
    <source>
        <dbReference type="Proteomes" id="UP000199354"/>
    </source>
</evidence>
<dbReference type="InterPro" id="IPR042099">
    <property type="entry name" value="ANL_N_sf"/>
</dbReference>
<sequence>MFPIFDLTLRLNGFPIGQARQKLDSILAVNDRDYETFLEEKKRELAHFHLKHNPFYQALVGKDAFENWEDLPIMRKIDFQRPLAERLSNGYSEKKVFVNKTSGSSGDPMVFAKDKPCHALIWANIMRRFGWYGVDFNRSLQARFYGQSMDWFARLVLRLKDFLSHRYRFSIFDFSDAGIEKILHKFRSTQFDYINGYTSSIVQVAHYLKRKNLVLKDLCPSLRVCIVTSEMLFDDDRILLEQYLGVPVVNEYGASEVDVIAIENPDGRWLVNAETCFVEIVDENGKVVPKGQQGRILVTSLYNFAHPFIRYEVGDYGVLDLSGTAKHPVLQKLIGRTNDVAVLPSGKKPAGMTFYSITKKLFGDEGNVKEFVITQTQLDTFEIEYVADQALSEAEKNNMEKVFGDFLEPGLHYIFIRRDGLQRSKSGKLKQFTSRVSS</sequence>
<dbReference type="InterPro" id="IPR053158">
    <property type="entry name" value="CapK_Type1_Caps_Biosynth"/>
</dbReference>
<gene>
    <name evidence="1" type="ORF">SAMN02927903_02598</name>
</gene>
<dbReference type="Gene3D" id="3.40.50.12780">
    <property type="entry name" value="N-terminal domain of ligase-like"/>
    <property type="match status" value="1"/>
</dbReference>
<dbReference type="EMBL" id="FMVF01000013">
    <property type="protein sequence ID" value="SCY85346.1"/>
    <property type="molecule type" value="Genomic_DNA"/>
</dbReference>
<name>A0A1G5JAE6_9FLAO</name>
<dbReference type="AlphaFoldDB" id="A0A1G5JAE6"/>
<dbReference type="GO" id="GO:0016874">
    <property type="term" value="F:ligase activity"/>
    <property type="evidence" value="ECO:0007669"/>
    <property type="project" value="UniProtKB-KW"/>
</dbReference>